<dbReference type="AlphaFoldDB" id="A0A9P5ZNP2"/>
<feature type="region of interest" description="Disordered" evidence="1">
    <location>
        <begin position="83"/>
        <end position="109"/>
    </location>
</feature>
<accession>A0A9P5ZNP2</accession>
<protein>
    <submittedName>
        <fullName evidence="2">Uncharacterized protein</fullName>
    </submittedName>
</protein>
<name>A0A9P5ZNP2_PLEER</name>
<feature type="region of interest" description="Disordered" evidence="1">
    <location>
        <begin position="1"/>
        <end position="20"/>
    </location>
</feature>
<gene>
    <name evidence="2" type="ORF">BDN71DRAFT_364770</name>
</gene>
<evidence type="ECO:0000256" key="1">
    <source>
        <dbReference type="SAM" id="MobiDB-lite"/>
    </source>
</evidence>
<feature type="compositionally biased region" description="Basic and acidic residues" evidence="1">
    <location>
        <begin position="1"/>
        <end position="11"/>
    </location>
</feature>
<dbReference type="Proteomes" id="UP000807025">
    <property type="component" value="Unassembled WGS sequence"/>
</dbReference>
<comment type="caution">
    <text evidence="2">The sequence shown here is derived from an EMBL/GenBank/DDBJ whole genome shotgun (WGS) entry which is preliminary data.</text>
</comment>
<keyword evidence="3" id="KW-1185">Reference proteome</keyword>
<organism evidence="2 3">
    <name type="scientific">Pleurotus eryngii</name>
    <name type="common">Boletus of the steppes</name>
    <dbReference type="NCBI Taxonomy" id="5323"/>
    <lineage>
        <taxon>Eukaryota</taxon>
        <taxon>Fungi</taxon>
        <taxon>Dikarya</taxon>
        <taxon>Basidiomycota</taxon>
        <taxon>Agaricomycotina</taxon>
        <taxon>Agaricomycetes</taxon>
        <taxon>Agaricomycetidae</taxon>
        <taxon>Agaricales</taxon>
        <taxon>Pleurotineae</taxon>
        <taxon>Pleurotaceae</taxon>
        <taxon>Pleurotus</taxon>
    </lineage>
</organism>
<proteinExistence type="predicted"/>
<reference evidence="2" key="1">
    <citation type="submission" date="2020-11" db="EMBL/GenBank/DDBJ databases">
        <authorList>
            <consortium name="DOE Joint Genome Institute"/>
            <person name="Ahrendt S."/>
            <person name="Riley R."/>
            <person name="Andreopoulos W."/>
            <person name="Labutti K."/>
            <person name="Pangilinan J."/>
            <person name="Ruiz-Duenas F.J."/>
            <person name="Barrasa J.M."/>
            <person name="Sanchez-Garcia M."/>
            <person name="Camarero S."/>
            <person name="Miyauchi S."/>
            <person name="Serrano A."/>
            <person name="Linde D."/>
            <person name="Babiker R."/>
            <person name="Drula E."/>
            <person name="Ayuso-Fernandez I."/>
            <person name="Pacheco R."/>
            <person name="Padilla G."/>
            <person name="Ferreira P."/>
            <person name="Barriuso J."/>
            <person name="Kellner H."/>
            <person name="Castanera R."/>
            <person name="Alfaro M."/>
            <person name="Ramirez L."/>
            <person name="Pisabarro A.G."/>
            <person name="Kuo A."/>
            <person name="Tritt A."/>
            <person name="Lipzen A."/>
            <person name="He G."/>
            <person name="Yan M."/>
            <person name="Ng V."/>
            <person name="Cullen D."/>
            <person name="Martin F."/>
            <person name="Rosso M.-N."/>
            <person name="Henrissat B."/>
            <person name="Hibbett D."/>
            <person name="Martinez A.T."/>
            <person name="Grigoriev I.V."/>
        </authorList>
    </citation>
    <scope>NUCLEOTIDE SEQUENCE</scope>
    <source>
        <strain evidence="2">ATCC 90797</strain>
    </source>
</reference>
<evidence type="ECO:0000313" key="2">
    <source>
        <dbReference type="EMBL" id="KAF9489076.1"/>
    </source>
</evidence>
<sequence length="116" mass="12992">MRGAASRERDSHHRQKYKSGQMAIYRGALNPFKPTSLVVDDRLVHHCPLSSPWYVSSSCFLPTPLPPAAMSLSHQIHPGLFKPQVPNDCTMRSSPRRNRPETLRTDGSHSLVYAIG</sequence>
<evidence type="ECO:0000313" key="3">
    <source>
        <dbReference type="Proteomes" id="UP000807025"/>
    </source>
</evidence>
<feature type="compositionally biased region" description="Basic and acidic residues" evidence="1">
    <location>
        <begin position="98"/>
        <end position="107"/>
    </location>
</feature>
<dbReference type="EMBL" id="MU154684">
    <property type="protein sequence ID" value="KAF9489076.1"/>
    <property type="molecule type" value="Genomic_DNA"/>
</dbReference>